<dbReference type="PIRSF" id="PIRSF019455">
    <property type="entry name" value="CopR_AtkY"/>
    <property type="match status" value="1"/>
</dbReference>
<evidence type="ECO:0000256" key="3">
    <source>
        <dbReference type="ARBA" id="ARBA00023125"/>
    </source>
</evidence>
<comment type="similarity">
    <text evidence="1">Belongs to the BlaI transcriptional regulatory family.</text>
</comment>
<dbReference type="SUPFAM" id="SSF46785">
    <property type="entry name" value="Winged helix' DNA-binding domain"/>
    <property type="match status" value="1"/>
</dbReference>
<dbReference type="Proteomes" id="UP001276854">
    <property type="component" value="Unassembled WGS sequence"/>
</dbReference>
<accession>A0ABU4GQY7</accession>
<dbReference type="Pfam" id="PF03965">
    <property type="entry name" value="Penicillinase_R"/>
    <property type="match status" value="1"/>
</dbReference>
<dbReference type="InterPro" id="IPR036388">
    <property type="entry name" value="WH-like_DNA-bd_sf"/>
</dbReference>
<evidence type="ECO:0000313" key="5">
    <source>
        <dbReference type="EMBL" id="MDW2799999.1"/>
    </source>
</evidence>
<dbReference type="InterPro" id="IPR005650">
    <property type="entry name" value="BlaI_family"/>
</dbReference>
<dbReference type="InterPro" id="IPR036390">
    <property type="entry name" value="WH_DNA-bd_sf"/>
</dbReference>
<dbReference type="Gene3D" id="1.10.4040.10">
    <property type="entry name" value="Penicillinase repressor domain"/>
    <property type="match status" value="1"/>
</dbReference>
<comment type="caution">
    <text evidence="5">The sequence shown here is derived from an EMBL/GenBank/DDBJ whole genome shotgun (WGS) entry which is preliminary data.</text>
</comment>
<reference evidence="5 6" key="1">
    <citation type="submission" date="2023-10" db="EMBL/GenBank/DDBJ databases">
        <title>A novel Glycoside Hydrolase 43-Like Enzyme from Clostrdium boliviensis is an Endo-xylanase, and a Candidate for Xylooligosaccharides Production from Different Xylan Substrates.</title>
        <authorList>
            <person name="Alvarez M.T."/>
            <person name="Rocabado-Villegas L.R."/>
            <person name="Salas-Veizaga D.M."/>
            <person name="Linares-Pasten J.A."/>
            <person name="Gudmundsdottir E.E."/>
            <person name="Hreggvidsson G.O."/>
            <person name="Adlercreutz P."/>
            <person name="Nordberg Karlsson E."/>
        </authorList>
    </citation>
    <scope>NUCLEOTIDE SEQUENCE [LARGE SCALE GENOMIC DNA]</scope>
    <source>
        <strain evidence="5 6">E-1</strain>
    </source>
</reference>
<evidence type="ECO:0000313" key="6">
    <source>
        <dbReference type="Proteomes" id="UP001276854"/>
    </source>
</evidence>
<proteinExistence type="inferred from homology"/>
<evidence type="ECO:0000256" key="1">
    <source>
        <dbReference type="ARBA" id="ARBA00011046"/>
    </source>
</evidence>
<organism evidence="5 6">
    <name type="scientific">Clostridium boliviensis</name>
    <dbReference type="NCBI Taxonomy" id="318465"/>
    <lineage>
        <taxon>Bacteria</taxon>
        <taxon>Bacillati</taxon>
        <taxon>Bacillota</taxon>
        <taxon>Clostridia</taxon>
        <taxon>Eubacteriales</taxon>
        <taxon>Clostridiaceae</taxon>
        <taxon>Clostridium</taxon>
    </lineage>
</organism>
<sequence length="128" mass="14896">MNRLPQISEAEYEVMKVLWGYAPISTNEVTEKLTQTTDWNPKTIHTLLKRLVQKGAATYTKESRVFIYTPLIQEKDYLKKENSHFLNRFYNGSISGMVSSYINSNHVSDEDLAELKKLLFKEQEEESS</sequence>
<dbReference type="RefSeq" id="WP_318066187.1">
    <property type="nucleotide sequence ID" value="NZ_JAWONS010000290.1"/>
</dbReference>
<name>A0ABU4GQY7_9CLOT</name>
<protein>
    <submittedName>
        <fullName evidence="5">BlaI/MecI/CopY family transcriptional regulator</fullName>
    </submittedName>
</protein>
<keyword evidence="3" id="KW-0238">DNA-binding</keyword>
<evidence type="ECO:0000256" key="4">
    <source>
        <dbReference type="ARBA" id="ARBA00023163"/>
    </source>
</evidence>
<dbReference type="Gene3D" id="1.10.10.10">
    <property type="entry name" value="Winged helix-like DNA-binding domain superfamily/Winged helix DNA-binding domain"/>
    <property type="match status" value="1"/>
</dbReference>
<evidence type="ECO:0000256" key="2">
    <source>
        <dbReference type="ARBA" id="ARBA00023015"/>
    </source>
</evidence>
<keyword evidence="6" id="KW-1185">Reference proteome</keyword>
<dbReference type="EMBL" id="JAWONS010000290">
    <property type="protein sequence ID" value="MDW2799999.1"/>
    <property type="molecule type" value="Genomic_DNA"/>
</dbReference>
<keyword evidence="2" id="KW-0805">Transcription regulation</keyword>
<keyword evidence="4" id="KW-0804">Transcription</keyword>
<gene>
    <name evidence="5" type="ORF">RZO55_20710</name>
</gene>